<dbReference type="InterPro" id="IPR001104">
    <property type="entry name" value="3-oxo-5_a-steroid_4-DH_C"/>
</dbReference>
<protein>
    <recommendedName>
        <fullName evidence="7">3-oxo-5-alpha-steroid 4-dehydrogenase C-terminal domain-containing protein</fullName>
    </recommendedName>
</protein>
<organism evidence="8 9">
    <name type="scientific">Papaver somniferum</name>
    <name type="common">Opium poppy</name>
    <dbReference type="NCBI Taxonomy" id="3469"/>
    <lineage>
        <taxon>Eukaryota</taxon>
        <taxon>Viridiplantae</taxon>
        <taxon>Streptophyta</taxon>
        <taxon>Embryophyta</taxon>
        <taxon>Tracheophyta</taxon>
        <taxon>Spermatophyta</taxon>
        <taxon>Magnoliopsida</taxon>
        <taxon>Ranunculales</taxon>
        <taxon>Papaveraceae</taxon>
        <taxon>Papaveroideae</taxon>
        <taxon>Papaver</taxon>
    </lineage>
</organism>
<evidence type="ECO:0000256" key="4">
    <source>
        <dbReference type="ARBA" id="ARBA00022989"/>
    </source>
</evidence>
<gene>
    <name evidence="8" type="ORF">C5167_001458</name>
</gene>
<sequence>MSFYDKFLFPPPQSILMTFMSIFSLVISANGGLSEINGANVQYSKFRDATGSGQIKESKFSTRICMLTMYTPSFVASIVSFFWIFPSHDTRFILVNSALTLHFLKRIIEVLFVHRYSGKMALNITIMISLSYCISTMTIIYNQHLLGSVPNPQIDLKFIGVVVFLMGMVGNFYHHYILSKLREKSDTGYKIPNGGLFGRVICPHYLFEILVFVGISVISQSLYPILYTIGTGFYLTGRSYATRKWYNSKFPSFPKNVKCLVPFVF</sequence>
<comment type="subcellular location">
    <subcellularLocation>
        <location evidence="1">Membrane</location>
        <topology evidence="1">Multi-pass membrane protein</topology>
    </subcellularLocation>
</comment>
<dbReference type="OrthoDB" id="5788137at2759"/>
<evidence type="ECO:0000256" key="2">
    <source>
        <dbReference type="ARBA" id="ARBA00007742"/>
    </source>
</evidence>
<feature type="transmembrane region" description="Helical" evidence="6">
    <location>
        <begin position="120"/>
        <end position="141"/>
    </location>
</feature>
<dbReference type="InterPro" id="IPR039357">
    <property type="entry name" value="SRD5A/TECR"/>
</dbReference>
<dbReference type="STRING" id="3469.A0A4Y7KYS6"/>
<dbReference type="Gene3D" id="1.20.120.1630">
    <property type="match status" value="1"/>
</dbReference>
<dbReference type="PANTHER" id="PTHR10556">
    <property type="entry name" value="3-OXO-5-ALPHA-STEROID 4-DEHYDROGENASE"/>
    <property type="match status" value="1"/>
</dbReference>
<keyword evidence="4 6" id="KW-1133">Transmembrane helix</keyword>
<evidence type="ECO:0000259" key="7">
    <source>
        <dbReference type="Pfam" id="PF02544"/>
    </source>
</evidence>
<dbReference type="GO" id="GO:0016627">
    <property type="term" value="F:oxidoreductase activity, acting on the CH-CH group of donors"/>
    <property type="evidence" value="ECO:0007669"/>
    <property type="project" value="InterPro"/>
</dbReference>
<proteinExistence type="inferred from homology"/>
<feature type="transmembrane region" description="Helical" evidence="6">
    <location>
        <begin position="64"/>
        <end position="85"/>
    </location>
</feature>
<dbReference type="PROSITE" id="PS50244">
    <property type="entry name" value="S5A_REDUCTASE"/>
    <property type="match status" value="1"/>
</dbReference>
<keyword evidence="9" id="KW-1185">Reference proteome</keyword>
<feature type="transmembrane region" description="Helical" evidence="6">
    <location>
        <begin position="15"/>
        <end position="33"/>
    </location>
</feature>
<name>A0A4Y7KYS6_PAPSO</name>
<evidence type="ECO:0000313" key="9">
    <source>
        <dbReference type="Proteomes" id="UP000316621"/>
    </source>
</evidence>
<feature type="transmembrane region" description="Helical" evidence="6">
    <location>
        <begin position="156"/>
        <end position="176"/>
    </location>
</feature>
<feature type="transmembrane region" description="Helical" evidence="6">
    <location>
        <begin position="224"/>
        <end position="241"/>
    </location>
</feature>
<dbReference type="GO" id="GO:0016020">
    <property type="term" value="C:membrane"/>
    <property type="evidence" value="ECO:0007669"/>
    <property type="project" value="UniProtKB-SubCell"/>
</dbReference>
<evidence type="ECO:0000256" key="5">
    <source>
        <dbReference type="ARBA" id="ARBA00023136"/>
    </source>
</evidence>
<dbReference type="Proteomes" id="UP000316621">
    <property type="component" value="Chromosome 9"/>
</dbReference>
<dbReference type="Pfam" id="PF02544">
    <property type="entry name" value="Steroid_dh"/>
    <property type="match status" value="1"/>
</dbReference>
<keyword evidence="3 6" id="KW-0812">Transmembrane</keyword>
<dbReference type="AlphaFoldDB" id="A0A4Y7KYS6"/>
<dbReference type="EMBL" id="CM010723">
    <property type="protein sequence ID" value="RZC77251.1"/>
    <property type="molecule type" value="Genomic_DNA"/>
</dbReference>
<evidence type="ECO:0000256" key="6">
    <source>
        <dbReference type="SAM" id="Phobius"/>
    </source>
</evidence>
<dbReference type="PANTHER" id="PTHR10556:SF35">
    <property type="entry name" value="3-OXO-5-ALPHA-STEROID 4-DEHYDROGENASE FAMILY PROTEIN"/>
    <property type="match status" value="1"/>
</dbReference>
<keyword evidence="5 6" id="KW-0472">Membrane</keyword>
<dbReference type="OMA" id="EYSKFWN"/>
<evidence type="ECO:0000256" key="1">
    <source>
        <dbReference type="ARBA" id="ARBA00004141"/>
    </source>
</evidence>
<feature type="transmembrane region" description="Helical" evidence="6">
    <location>
        <begin position="196"/>
        <end position="218"/>
    </location>
</feature>
<accession>A0A4Y7KYS6</accession>
<dbReference type="GO" id="GO:0006629">
    <property type="term" value="P:lipid metabolic process"/>
    <property type="evidence" value="ECO:0007669"/>
    <property type="project" value="InterPro"/>
</dbReference>
<dbReference type="FunFam" id="1.20.120.1630:FF:000017">
    <property type="entry name" value="3-oxo-5-alpha-steroid 4-dehydrogenase family protein"/>
    <property type="match status" value="1"/>
</dbReference>
<feature type="domain" description="3-oxo-5-alpha-steroid 4-dehydrogenase C-terminal" evidence="7">
    <location>
        <begin position="132"/>
        <end position="265"/>
    </location>
</feature>
<comment type="similarity">
    <text evidence="2">Belongs to the steroid 5-alpha reductase family.</text>
</comment>
<feature type="transmembrane region" description="Helical" evidence="6">
    <location>
        <begin position="91"/>
        <end position="108"/>
    </location>
</feature>
<evidence type="ECO:0000256" key="3">
    <source>
        <dbReference type="ARBA" id="ARBA00022692"/>
    </source>
</evidence>
<dbReference type="Gramene" id="RZC77251">
    <property type="protein sequence ID" value="RZC77251"/>
    <property type="gene ID" value="C5167_001458"/>
</dbReference>
<reference evidence="8 9" key="1">
    <citation type="journal article" date="2018" name="Science">
        <title>The opium poppy genome and morphinan production.</title>
        <authorList>
            <person name="Guo L."/>
            <person name="Winzer T."/>
            <person name="Yang X."/>
            <person name="Li Y."/>
            <person name="Ning Z."/>
            <person name="He Z."/>
            <person name="Teodor R."/>
            <person name="Lu Y."/>
            <person name="Bowser T.A."/>
            <person name="Graham I.A."/>
            <person name="Ye K."/>
        </authorList>
    </citation>
    <scope>NUCLEOTIDE SEQUENCE [LARGE SCALE GENOMIC DNA]</scope>
    <source>
        <strain evidence="9">cv. HN1</strain>
        <tissue evidence="8">Leaves</tissue>
    </source>
</reference>
<evidence type="ECO:0000313" key="8">
    <source>
        <dbReference type="EMBL" id="RZC77251.1"/>
    </source>
</evidence>